<evidence type="ECO:0000313" key="4">
    <source>
        <dbReference type="Proteomes" id="UP001501057"/>
    </source>
</evidence>
<keyword evidence="4" id="KW-1185">Reference proteome</keyword>
<dbReference type="SUPFAM" id="SSF55811">
    <property type="entry name" value="Nudix"/>
    <property type="match status" value="1"/>
</dbReference>
<feature type="domain" description="Nudix hydrolase" evidence="2">
    <location>
        <begin position="58"/>
        <end position="194"/>
    </location>
</feature>
<gene>
    <name evidence="3" type="ORF">GCM10009710_13840</name>
</gene>
<keyword evidence="1 3" id="KW-0378">Hydrolase</keyword>
<dbReference type="InterPro" id="IPR000086">
    <property type="entry name" value="NUDIX_hydrolase_dom"/>
</dbReference>
<dbReference type="RefSeq" id="WP_344199144.1">
    <property type="nucleotide sequence ID" value="NZ_BAAAME010000002.1"/>
</dbReference>
<dbReference type="CDD" id="cd24158">
    <property type="entry name" value="NUDIX_ADPRase_Rv1700"/>
    <property type="match status" value="1"/>
</dbReference>
<dbReference type="PROSITE" id="PS51462">
    <property type="entry name" value="NUDIX"/>
    <property type="match status" value="1"/>
</dbReference>
<dbReference type="EMBL" id="BAAAME010000002">
    <property type="protein sequence ID" value="GAA1734455.1"/>
    <property type="molecule type" value="Genomic_DNA"/>
</dbReference>
<dbReference type="Proteomes" id="UP001501057">
    <property type="component" value="Unassembled WGS sequence"/>
</dbReference>
<organism evidence="3 4">
    <name type="scientific">Aeromicrobium alkaliterrae</name>
    <dbReference type="NCBI Taxonomy" id="302168"/>
    <lineage>
        <taxon>Bacteria</taxon>
        <taxon>Bacillati</taxon>
        <taxon>Actinomycetota</taxon>
        <taxon>Actinomycetes</taxon>
        <taxon>Propionibacteriales</taxon>
        <taxon>Nocardioidaceae</taxon>
        <taxon>Aeromicrobium</taxon>
    </lineage>
</organism>
<dbReference type="InterPro" id="IPR015797">
    <property type="entry name" value="NUDIX_hydrolase-like_dom_sf"/>
</dbReference>
<accession>A0ABN2JP96</accession>
<dbReference type="PANTHER" id="PTHR11839:SF31">
    <property type="entry name" value="ADP-RIBOSE PYROPHOSPHATASE"/>
    <property type="match status" value="1"/>
</dbReference>
<dbReference type="Gene3D" id="3.90.79.10">
    <property type="entry name" value="Nucleoside Triphosphate Pyrophosphohydrolase"/>
    <property type="match status" value="1"/>
</dbReference>
<comment type="caution">
    <text evidence="3">The sequence shown here is derived from an EMBL/GenBank/DDBJ whole genome shotgun (WGS) entry which is preliminary data.</text>
</comment>
<name>A0ABN2JP96_9ACTN</name>
<protein>
    <submittedName>
        <fullName evidence="3">NUDIX hydrolase</fullName>
    </submittedName>
</protein>
<dbReference type="PANTHER" id="PTHR11839">
    <property type="entry name" value="UDP/ADP-SUGAR PYROPHOSPHATASE"/>
    <property type="match status" value="1"/>
</dbReference>
<evidence type="ECO:0000259" key="2">
    <source>
        <dbReference type="PROSITE" id="PS51462"/>
    </source>
</evidence>
<reference evidence="3 4" key="1">
    <citation type="journal article" date="2019" name="Int. J. Syst. Evol. Microbiol.">
        <title>The Global Catalogue of Microorganisms (GCM) 10K type strain sequencing project: providing services to taxonomists for standard genome sequencing and annotation.</title>
        <authorList>
            <consortium name="The Broad Institute Genomics Platform"/>
            <consortium name="The Broad Institute Genome Sequencing Center for Infectious Disease"/>
            <person name="Wu L."/>
            <person name="Ma J."/>
        </authorList>
    </citation>
    <scope>NUCLEOTIDE SEQUENCE [LARGE SCALE GENOMIC DNA]</scope>
    <source>
        <strain evidence="3 4">JCM 13518</strain>
    </source>
</reference>
<proteinExistence type="predicted"/>
<sequence>MSAHPSLPGRLAPDDLADQEASWPVAASETFYDTTYVSLRRDTIVDPSGGEHPRAVVQPRGAVGVIALDDDDRILLVAQYRHPVGRRMIELPAGILDVEGEDPRDTAARELAEEADVQAEHWEHHLVIRSSPGYTSEALTVFRATGLSPVPEDQRTKREAEEADMEQWWLPFADAVAAVLDGRISNGLAIGAILAEHARRTR</sequence>
<dbReference type="GO" id="GO:0016787">
    <property type="term" value="F:hydrolase activity"/>
    <property type="evidence" value="ECO:0007669"/>
    <property type="project" value="UniProtKB-KW"/>
</dbReference>
<dbReference type="Pfam" id="PF00293">
    <property type="entry name" value="NUDIX"/>
    <property type="match status" value="1"/>
</dbReference>
<evidence type="ECO:0000256" key="1">
    <source>
        <dbReference type="ARBA" id="ARBA00022801"/>
    </source>
</evidence>
<evidence type="ECO:0000313" key="3">
    <source>
        <dbReference type="EMBL" id="GAA1734455.1"/>
    </source>
</evidence>